<gene>
    <name evidence="1" type="ORF">WN55_11181</name>
</gene>
<protein>
    <submittedName>
        <fullName evidence="1">Uncharacterized protein</fullName>
    </submittedName>
</protein>
<keyword evidence="2" id="KW-1185">Reference proteome</keyword>
<reference evidence="1 2" key="1">
    <citation type="submission" date="2015-07" db="EMBL/GenBank/DDBJ databases">
        <title>The genome of Dufourea novaeangliae.</title>
        <authorList>
            <person name="Pan H."/>
            <person name="Kapheim K."/>
        </authorList>
    </citation>
    <scope>NUCLEOTIDE SEQUENCE [LARGE SCALE GENOMIC DNA]</scope>
    <source>
        <strain evidence="1">0120121106</strain>
        <tissue evidence="1">Whole body</tissue>
    </source>
</reference>
<dbReference type="EMBL" id="KQ434869">
    <property type="protein sequence ID" value="KZC09438.1"/>
    <property type="molecule type" value="Genomic_DNA"/>
</dbReference>
<accession>A0A154PDT9</accession>
<proteinExistence type="predicted"/>
<evidence type="ECO:0000313" key="1">
    <source>
        <dbReference type="EMBL" id="KZC09438.1"/>
    </source>
</evidence>
<sequence length="73" mass="8502">MESFKANKPKDNSIFYTQKKPRIHFLAIPSHSNSSEESLAGFLKRSAIQWRTEFVDPLENIPPLKRIDPHPLR</sequence>
<name>A0A154PDT9_DUFNO</name>
<organism evidence="1 2">
    <name type="scientific">Dufourea novaeangliae</name>
    <name type="common">Sweat bee</name>
    <dbReference type="NCBI Taxonomy" id="178035"/>
    <lineage>
        <taxon>Eukaryota</taxon>
        <taxon>Metazoa</taxon>
        <taxon>Ecdysozoa</taxon>
        <taxon>Arthropoda</taxon>
        <taxon>Hexapoda</taxon>
        <taxon>Insecta</taxon>
        <taxon>Pterygota</taxon>
        <taxon>Neoptera</taxon>
        <taxon>Endopterygota</taxon>
        <taxon>Hymenoptera</taxon>
        <taxon>Apocrita</taxon>
        <taxon>Aculeata</taxon>
        <taxon>Apoidea</taxon>
        <taxon>Anthophila</taxon>
        <taxon>Halictidae</taxon>
        <taxon>Rophitinae</taxon>
        <taxon>Dufourea</taxon>
    </lineage>
</organism>
<dbReference type="Proteomes" id="UP000076502">
    <property type="component" value="Unassembled WGS sequence"/>
</dbReference>
<evidence type="ECO:0000313" key="2">
    <source>
        <dbReference type="Proteomes" id="UP000076502"/>
    </source>
</evidence>
<dbReference type="AlphaFoldDB" id="A0A154PDT9"/>